<evidence type="ECO:0000256" key="8">
    <source>
        <dbReference type="ARBA" id="ARBA00023242"/>
    </source>
</evidence>
<dbReference type="FunFam" id="3.40.50.10810:FF:000015">
    <property type="entry name" value="lymphoid-specific helicase isoform X1"/>
    <property type="match status" value="1"/>
</dbReference>
<sequence>MAETEVSAPPAPPPALEAVPDSVRVQRLEFVIKQSKVLASIIGEKLEKKQKELREAAEKQKVRDEKKENAEVTPAASTATSTKPTRTTRRGKVEPTPSTPAPATTATTTGKRRGRPARAQPAKSQSTITSLIDKSTVDNVTQGATTTELLASAALEDNDGKLGATNLKSARQPALITGAVMKDYQLEGLDWLVSLYENGLNGILADEMGLGKTIQTISLLAFLREKGTYGPFMVVCPVTTLDNWINEISKFAPDMPKLKYHGTPQERTQMRADIVDKKVDASYPVIATTYEMVMKDRTYLQRIAWKYIIVDEGHRLKNLDCKLIRELKSYSSANRLLLTGTPLQNNLSELWSLLNFLLPDIFDDLDAFQEWFDFSALQNKEGHKEFLEKDKKTQIVSSLHAILRPFLLRRIKADVNLGLPPKREYVLYAPLTQEQRDLYQALLEKRGKEYVVEKIMEVKGISADNGTDTATETSTETEPELDASYFTNGKKRKMPREIRELSSPPNKLLRTSPGSSAPGTPSIPGTPTLGFGKLSLKGSSGKGGQMTFTLKPPASAKRKRKDINYREPTDREALKAMEEMESRQRLGSPLAGMEDEDEGEEELTEAEVLERTLKDATKLAGGKKWSNLTMQLRLACNHPYIFYQPWAVQNNTSPDPSDPSHHPDSRLITASGKMLLLDRLLPRLFAQNHKVIIFTQFVSILDILQDYAYLKDWPVCRIEGSTSQVERGEIIKLFNEDPEHKLFIVTTRAGGLGINLTAADTVILFDSDWNPQMDLQAMDRAHRIGQTRPVLVFRLATANTIEQRMLDKAESKRRLEKLVIKKGEFKSLIEAKTRDGPTEEELKEILEEGLGEAAVLREGEEVLGEEEMRVLLDRSEEAYARAAKGEGGRCFKAVEVE</sequence>
<dbReference type="GO" id="GO:0016787">
    <property type="term" value="F:hydrolase activity"/>
    <property type="evidence" value="ECO:0007669"/>
    <property type="project" value="UniProtKB-KW"/>
</dbReference>
<reference evidence="12 13" key="1">
    <citation type="journal article" date="2018" name="Nat. Ecol. Evol.">
        <title>Pezizomycetes genomes reveal the molecular basis of ectomycorrhizal truffle lifestyle.</title>
        <authorList>
            <person name="Murat C."/>
            <person name="Payen T."/>
            <person name="Noel B."/>
            <person name="Kuo A."/>
            <person name="Morin E."/>
            <person name="Chen J."/>
            <person name="Kohler A."/>
            <person name="Krizsan K."/>
            <person name="Balestrini R."/>
            <person name="Da Silva C."/>
            <person name="Montanini B."/>
            <person name="Hainaut M."/>
            <person name="Levati E."/>
            <person name="Barry K.W."/>
            <person name="Belfiori B."/>
            <person name="Cichocki N."/>
            <person name="Clum A."/>
            <person name="Dockter R.B."/>
            <person name="Fauchery L."/>
            <person name="Guy J."/>
            <person name="Iotti M."/>
            <person name="Le Tacon F."/>
            <person name="Lindquist E.A."/>
            <person name="Lipzen A."/>
            <person name="Malagnac F."/>
            <person name="Mello A."/>
            <person name="Molinier V."/>
            <person name="Miyauchi S."/>
            <person name="Poulain J."/>
            <person name="Riccioni C."/>
            <person name="Rubini A."/>
            <person name="Sitrit Y."/>
            <person name="Splivallo R."/>
            <person name="Traeger S."/>
            <person name="Wang M."/>
            <person name="Zifcakova L."/>
            <person name="Wipf D."/>
            <person name="Zambonelli A."/>
            <person name="Paolocci F."/>
            <person name="Nowrousian M."/>
            <person name="Ottonello S."/>
            <person name="Baldrian P."/>
            <person name="Spatafora J.W."/>
            <person name="Henrissat B."/>
            <person name="Nagy L.G."/>
            <person name="Aury J.M."/>
            <person name="Wincker P."/>
            <person name="Grigoriev I.V."/>
            <person name="Bonfante P."/>
            <person name="Martin F.M."/>
        </authorList>
    </citation>
    <scope>NUCLEOTIDE SEQUENCE [LARGE SCALE GENOMIC DNA]</scope>
    <source>
        <strain evidence="12 13">RN42</strain>
    </source>
</reference>
<dbReference type="GO" id="GO:0005634">
    <property type="term" value="C:nucleus"/>
    <property type="evidence" value="ECO:0007669"/>
    <property type="project" value="UniProtKB-SubCell"/>
</dbReference>
<evidence type="ECO:0000256" key="9">
    <source>
        <dbReference type="SAM" id="MobiDB-lite"/>
    </source>
</evidence>
<evidence type="ECO:0000256" key="7">
    <source>
        <dbReference type="ARBA" id="ARBA00023054"/>
    </source>
</evidence>
<dbReference type="AlphaFoldDB" id="A0A3N4IMV7"/>
<dbReference type="GO" id="GO:0004386">
    <property type="term" value="F:helicase activity"/>
    <property type="evidence" value="ECO:0007669"/>
    <property type="project" value="UniProtKB-KW"/>
</dbReference>
<evidence type="ECO:0000256" key="6">
    <source>
        <dbReference type="ARBA" id="ARBA00022840"/>
    </source>
</evidence>
<gene>
    <name evidence="12" type="ORF">BJ508DRAFT_411622</name>
</gene>
<feature type="domain" description="Helicase C-terminal" evidence="11">
    <location>
        <begin position="676"/>
        <end position="846"/>
    </location>
</feature>
<dbReference type="SUPFAM" id="SSF52540">
    <property type="entry name" value="P-loop containing nucleoside triphosphate hydrolases"/>
    <property type="match status" value="2"/>
</dbReference>
<evidence type="ECO:0000256" key="5">
    <source>
        <dbReference type="ARBA" id="ARBA00022806"/>
    </source>
</evidence>
<feature type="region of interest" description="Disordered" evidence="9">
    <location>
        <begin position="1"/>
        <end position="20"/>
    </location>
</feature>
<dbReference type="Pfam" id="PF00176">
    <property type="entry name" value="SNF2-rel_dom"/>
    <property type="match status" value="1"/>
</dbReference>
<dbReference type="STRING" id="1160509.A0A3N4IMV7"/>
<keyword evidence="5" id="KW-0347">Helicase</keyword>
<keyword evidence="8" id="KW-0539">Nucleus</keyword>
<dbReference type="InterPro" id="IPR038718">
    <property type="entry name" value="SNF2-like_sf"/>
</dbReference>
<comment type="similarity">
    <text evidence="2">Belongs to the SNF2/RAD54 helicase family.</text>
</comment>
<dbReference type="CDD" id="cd18793">
    <property type="entry name" value="SF2_C_SNF"/>
    <property type="match status" value="1"/>
</dbReference>
<evidence type="ECO:0000259" key="10">
    <source>
        <dbReference type="PROSITE" id="PS51192"/>
    </source>
</evidence>
<evidence type="ECO:0000313" key="12">
    <source>
        <dbReference type="EMBL" id="RPA86028.1"/>
    </source>
</evidence>
<dbReference type="SMART" id="SM00487">
    <property type="entry name" value="DEXDc"/>
    <property type="match status" value="1"/>
</dbReference>
<dbReference type="InterPro" id="IPR001650">
    <property type="entry name" value="Helicase_C-like"/>
</dbReference>
<keyword evidence="4" id="KW-0378">Hydrolase</keyword>
<accession>A0A3N4IMV7</accession>
<feature type="compositionally biased region" description="Basic and acidic residues" evidence="9">
    <location>
        <begin position="44"/>
        <end position="70"/>
    </location>
</feature>
<feature type="domain" description="Helicase ATP-binding" evidence="10">
    <location>
        <begin position="193"/>
        <end position="360"/>
    </location>
</feature>
<keyword evidence="6" id="KW-0067">ATP-binding</keyword>
<dbReference type="OrthoDB" id="5857104at2759"/>
<comment type="subcellular location">
    <subcellularLocation>
        <location evidence="1">Nucleus</location>
    </subcellularLocation>
</comment>
<evidence type="ECO:0000256" key="4">
    <source>
        <dbReference type="ARBA" id="ARBA00022801"/>
    </source>
</evidence>
<keyword evidence="7" id="KW-0175">Coiled coil</keyword>
<dbReference type="Pfam" id="PF00271">
    <property type="entry name" value="Helicase_C"/>
    <property type="match status" value="1"/>
</dbReference>
<dbReference type="GO" id="GO:0005524">
    <property type="term" value="F:ATP binding"/>
    <property type="evidence" value="ECO:0007669"/>
    <property type="project" value="UniProtKB-KW"/>
</dbReference>
<keyword evidence="3" id="KW-0547">Nucleotide-binding</keyword>
<dbReference type="PROSITE" id="PS51192">
    <property type="entry name" value="HELICASE_ATP_BIND_1"/>
    <property type="match status" value="1"/>
</dbReference>
<evidence type="ECO:0000256" key="3">
    <source>
        <dbReference type="ARBA" id="ARBA00022741"/>
    </source>
</evidence>
<evidence type="ECO:0000256" key="1">
    <source>
        <dbReference type="ARBA" id="ARBA00004123"/>
    </source>
</evidence>
<evidence type="ECO:0000313" key="13">
    <source>
        <dbReference type="Proteomes" id="UP000275078"/>
    </source>
</evidence>
<dbReference type="Gene3D" id="3.40.50.300">
    <property type="entry name" value="P-loop containing nucleotide triphosphate hydrolases"/>
    <property type="match status" value="1"/>
</dbReference>
<feature type="region of interest" description="Disordered" evidence="9">
    <location>
        <begin position="44"/>
        <end position="130"/>
    </location>
</feature>
<dbReference type="InterPro" id="IPR049730">
    <property type="entry name" value="SNF2/RAD54-like_C"/>
</dbReference>
<dbReference type="InterPro" id="IPR027417">
    <property type="entry name" value="P-loop_NTPase"/>
</dbReference>
<feature type="compositionally biased region" description="Low complexity" evidence="9">
    <location>
        <begin position="73"/>
        <end position="85"/>
    </location>
</feature>
<keyword evidence="13" id="KW-1185">Reference proteome</keyword>
<dbReference type="Proteomes" id="UP000275078">
    <property type="component" value="Unassembled WGS sequence"/>
</dbReference>
<name>A0A3N4IMV7_ASCIM</name>
<dbReference type="PANTHER" id="PTHR10799">
    <property type="entry name" value="SNF2/RAD54 HELICASE FAMILY"/>
    <property type="match status" value="1"/>
</dbReference>
<dbReference type="SMART" id="SM00490">
    <property type="entry name" value="HELICc"/>
    <property type="match status" value="1"/>
</dbReference>
<organism evidence="12 13">
    <name type="scientific">Ascobolus immersus RN42</name>
    <dbReference type="NCBI Taxonomy" id="1160509"/>
    <lineage>
        <taxon>Eukaryota</taxon>
        <taxon>Fungi</taxon>
        <taxon>Dikarya</taxon>
        <taxon>Ascomycota</taxon>
        <taxon>Pezizomycotina</taxon>
        <taxon>Pezizomycetes</taxon>
        <taxon>Pezizales</taxon>
        <taxon>Ascobolaceae</taxon>
        <taxon>Ascobolus</taxon>
    </lineage>
</organism>
<proteinExistence type="inferred from homology"/>
<dbReference type="InterPro" id="IPR014001">
    <property type="entry name" value="Helicase_ATP-bd"/>
</dbReference>
<evidence type="ECO:0000256" key="2">
    <source>
        <dbReference type="ARBA" id="ARBA00007025"/>
    </source>
</evidence>
<feature type="region of interest" description="Disordered" evidence="9">
    <location>
        <begin position="464"/>
        <end position="598"/>
    </location>
</feature>
<feature type="compositionally biased region" description="Low complexity" evidence="9">
    <location>
        <begin position="511"/>
        <end position="539"/>
    </location>
</feature>
<protein>
    <submittedName>
        <fullName evidence="12">Uncharacterized protein</fullName>
    </submittedName>
</protein>
<dbReference type="EMBL" id="ML119651">
    <property type="protein sequence ID" value="RPA86028.1"/>
    <property type="molecule type" value="Genomic_DNA"/>
</dbReference>
<evidence type="ECO:0000259" key="11">
    <source>
        <dbReference type="PROSITE" id="PS51194"/>
    </source>
</evidence>
<dbReference type="PROSITE" id="PS51194">
    <property type="entry name" value="HELICASE_CTER"/>
    <property type="match status" value="1"/>
</dbReference>
<dbReference type="InterPro" id="IPR000330">
    <property type="entry name" value="SNF2_N"/>
</dbReference>
<feature type="compositionally biased region" description="Basic and acidic residues" evidence="9">
    <location>
        <begin position="562"/>
        <end position="584"/>
    </location>
</feature>
<dbReference type="Gene3D" id="3.40.50.10810">
    <property type="entry name" value="Tandem AAA-ATPase domain"/>
    <property type="match status" value="1"/>
</dbReference>